<dbReference type="PANTHER" id="PTHR22624:SF49">
    <property type="entry name" value="CYSTEINE PROTEASE"/>
    <property type="match status" value="1"/>
</dbReference>
<keyword evidence="8 13" id="KW-0653">Protein transport</keyword>
<evidence type="ECO:0000256" key="7">
    <source>
        <dbReference type="ARBA" id="ARBA00022807"/>
    </source>
</evidence>
<evidence type="ECO:0000256" key="4">
    <source>
        <dbReference type="ARBA" id="ARBA00022490"/>
    </source>
</evidence>
<dbReference type="EC" id="3.4.22.-" evidence="13"/>
<dbReference type="InterPro" id="IPR038765">
    <property type="entry name" value="Papain-like_cys_pep_sf"/>
</dbReference>
<comment type="subunit">
    <text evidence="11">Interacts with ATG8.</text>
</comment>
<evidence type="ECO:0000256" key="8">
    <source>
        <dbReference type="ARBA" id="ARBA00022927"/>
    </source>
</evidence>
<dbReference type="Proteomes" id="UP001163823">
    <property type="component" value="Chromosome 11"/>
</dbReference>
<dbReference type="AlphaFoldDB" id="A0AAD7L3F3"/>
<feature type="domain" description="Peptidase C54 catalytic" evidence="14">
    <location>
        <begin position="114"/>
        <end position="397"/>
    </location>
</feature>
<dbReference type="PANTHER" id="PTHR22624">
    <property type="entry name" value="CYSTEINE PROTEASE ATG4"/>
    <property type="match status" value="1"/>
</dbReference>
<evidence type="ECO:0000256" key="9">
    <source>
        <dbReference type="ARBA" id="ARBA00023006"/>
    </source>
</evidence>
<organism evidence="15 16">
    <name type="scientific">Quillaja saponaria</name>
    <name type="common">Soap bark tree</name>
    <dbReference type="NCBI Taxonomy" id="32244"/>
    <lineage>
        <taxon>Eukaryota</taxon>
        <taxon>Viridiplantae</taxon>
        <taxon>Streptophyta</taxon>
        <taxon>Embryophyta</taxon>
        <taxon>Tracheophyta</taxon>
        <taxon>Spermatophyta</taxon>
        <taxon>Magnoliopsida</taxon>
        <taxon>eudicotyledons</taxon>
        <taxon>Gunneridae</taxon>
        <taxon>Pentapetalae</taxon>
        <taxon>rosids</taxon>
        <taxon>fabids</taxon>
        <taxon>Fabales</taxon>
        <taxon>Quillajaceae</taxon>
        <taxon>Quillaja</taxon>
    </lineage>
</organism>
<accession>A0AAD7L3F3</accession>
<evidence type="ECO:0000313" key="15">
    <source>
        <dbReference type="EMBL" id="KAJ7950736.1"/>
    </source>
</evidence>
<dbReference type="SUPFAM" id="SSF54001">
    <property type="entry name" value="Cysteine proteinases"/>
    <property type="match status" value="1"/>
</dbReference>
<dbReference type="InterPro" id="IPR005078">
    <property type="entry name" value="Peptidase_C54"/>
</dbReference>
<comment type="catalytic activity">
    <reaction evidence="10">
        <text>[protein]-C-terminal L-amino acid-glycyl-phosphatidylethanolamide + H2O = [protein]-C-terminal L-amino acid-glycine + a 1,2-diacyl-sn-glycero-3-phosphoethanolamine</text>
        <dbReference type="Rhea" id="RHEA:67548"/>
        <dbReference type="Rhea" id="RHEA-COMP:17323"/>
        <dbReference type="Rhea" id="RHEA-COMP:17324"/>
        <dbReference type="ChEBI" id="CHEBI:15377"/>
        <dbReference type="ChEBI" id="CHEBI:64612"/>
        <dbReference type="ChEBI" id="CHEBI:172940"/>
        <dbReference type="ChEBI" id="CHEBI:172941"/>
    </reaction>
    <physiologicalReaction direction="left-to-right" evidence="10">
        <dbReference type="Rhea" id="RHEA:67549"/>
    </physiologicalReaction>
</comment>
<keyword evidence="16" id="KW-1185">Reference proteome</keyword>
<comment type="function">
    <text evidence="12">Cysteine protease that plays a key role in autophagy by mediating both proteolytic activation and delipidation of ATG8 family proteins. The protease activity is required for proteolytic activation of ATG8 family proteins: cleaves the C-terminal amino acid of ATG8 proteins to reveal a C-terminal glycine. Exposure of the glycine at the C-terminus is essential for ATG8 proteins conjugation to phosphatidylethanolamine (PE) and insertion to membranes, which is necessary for autophagy. In addition to the protease activity, also mediates delipidation of PE-conjugated ATG8 proteins.</text>
</comment>
<evidence type="ECO:0000313" key="16">
    <source>
        <dbReference type="Proteomes" id="UP001163823"/>
    </source>
</evidence>
<comment type="caution">
    <text evidence="15">The sequence shown here is derived from an EMBL/GenBank/DDBJ whole genome shotgun (WGS) entry which is preliminary data.</text>
</comment>
<proteinExistence type="inferred from homology"/>
<dbReference type="GO" id="GO:0016485">
    <property type="term" value="P:protein processing"/>
    <property type="evidence" value="ECO:0007669"/>
    <property type="project" value="TreeGrafter"/>
</dbReference>
<dbReference type="KEGG" id="qsa:O6P43_026889"/>
<keyword evidence="4 13" id="KW-0963">Cytoplasm</keyword>
<reference evidence="15" key="1">
    <citation type="journal article" date="2023" name="Science">
        <title>Elucidation of the pathway for biosynthesis of saponin adjuvants from the soapbark tree.</title>
        <authorList>
            <person name="Reed J."/>
            <person name="Orme A."/>
            <person name="El-Demerdash A."/>
            <person name="Owen C."/>
            <person name="Martin L.B.B."/>
            <person name="Misra R.C."/>
            <person name="Kikuchi S."/>
            <person name="Rejzek M."/>
            <person name="Martin A.C."/>
            <person name="Harkess A."/>
            <person name="Leebens-Mack J."/>
            <person name="Louveau T."/>
            <person name="Stephenson M.J."/>
            <person name="Osbourn A."/>
        </authorList>
    </citation>
    <scope>NUCLEOTIDE SEQUENCE</scope>
    <source>
        <strain evidence="15">S10</strain>
    </source>
</reference>
<evidence type="ECO:0000256" key="12">
    <source>
        <dbReference type="ARBA" id="ARBA00045891"/>
    </source>
</evidence>
<dbReference type="InterPro" id="IPR046792">
    <property type="entry name" value="Peptidase_C54_cat"/>
</dbReference>
<gene>
    <name evidence="15" type="ORF">O6P43_026889</name>
</gene>
<evidence type="ECO:0000256" key="1">
    <source>
        <dbReference type="ARBA" id="ARBA00004496"/>
    </source>
</evidence>
<dbReference type="GO" id="GO:0035973">
    <property type="term" value="P:aggrephagy"/>
    <property type="evidence" value="ECO:0007669"/>
    <property type="project" value="TreeGrafter"/>
</dbReference>
<dbReference type="GO" id="GO:0015031">
    <property type="term" value="P:protein transport"/>
    <property type="evidence" value="ECO:0007669"/>
    <property type="project" value="UniProtKB-KW"/>
</dbReference>
<dbReference type="EMBL" id="JARAOO010000011">
    <property type="protein sequence ID" value="KAJ7950736.1"/>
    <property type="molecule type" value="Genomic_DNA"/>
</dbReference>
<dbReference type="GO" id="GO:0034727">
    <property type="term" value="P:piecemeal microautophagy of the nucleus"/>
    <property type="evidence" value="ECO:0007669"/>
    <property type="project" value="TreeGrafter"/>
</dbReference>
<evidence type="ECO:0000256" key="3">
    <source>
        <dbReference type="ARBA" id="ARBA00022448"/>
    </source>
</evidence>
<keyword evidence="3" id="KW-0813">Transport</keyword>
<keyword evidence="5 13" id="KW-0645">Protease</keyword>
<dbReference type="GO" id="GO:0005737">
    <property type="term" value="C:cytoplasm"/>
    <property type="evidence" value="ECO:0007669"/>
    <property type="project" value="UniProtKB-SubCell"/>
</dbReference>
<evidence type="ECO:0000256" key="6">
    <source>
        <dbReference type="ARBA" id="ARBA00022801"/>
    </source>
</evidence>
<evidence type="ECO:0000256" key="13">
    <source>
        <dbReference type="RuleBase" id="RU363115"/>
    </source>
</evidence>
<evidence type="ECO:0000259" key="14">
    <source>
        <dbReference type="Pfam" id="PF03416"/>
    </source>
</evidence>
<sequence>MVMKGLLGRIVASKCSSRSSCDTLDKSQASACSEAGSSDTSEKKPVHSRQSEWAAAVKKVVTGVSMRRIQERVLGLSRTDISSSGGDIWLLGVCYKFSDQESSGDADTSDILAAFEHDFSSKILMTYRRGFDVIGDTKYTSDVNWGCMLRCSQMLVAQALLFHRLGRSWRKPLQKPLNSEYVDILHNFSDSEASSFSIHNLLQVGKNYGLAAGSWIGPYAMCRTWESLVRCRSDTQNLGEQPLQMAVYVVSGDEDGERGGAPVVCIEDASQRCAEFSKGQADWTPILLLVPLVLGLEKVNPRYVPLLRSTFTFPQSLGILGGKPGASTYIVGIQNDGALYLDPHEVQPSVNISRDDLEAETLSYHCNVIRHIPLDSIDPSLAIGFYCRDKDDFDDFCFRASKLADESNGAPLFTVAQAKSLSLSNPVGDSDVLGEAARFQEDDSFAVEPTNYAGGCTNEDDWQLL</sequence>
<keyword evidence="9 13" id="KW-0072">Autophagy</keyword>
<comment type="similarity">
    <text evidence="2 13">Belongs to the peptidase C54 family.</text>
</comment>
<evidence type="ECO:0000256" key="10">
    <source>
        <dbReference type="ARBA" id="ARBA00029362"/>
    </source>
</evidence>
<dbReference type="GO" id="GO:0019786">
    <property type="term" value="F:protein-phosphatidylethanolamide deconjugating activity"/>
    <property type="evidence" value="ECO:0007669"/>
    <property type="project" value="InterPro"/>
</dbReference>
<evidence type="ECO:0000256" key="11">
    <source>
        <dbReference type="ARBA" id="ARBA00038724"/>
    </source>
</evidence>
<evidence type="ECO:0000256" key="2">
    <source>
        <dbReference type="ARBA" id="ARBA00010958"/>
    </source>
</evidence>
<dbReference type="GO" id="GO:0004197">
    <property type="term" value="F:cysteine-type endopeptidase activity"/>
    <property type="evidence" value="ECO:0007669"/>
    <property type="project" value="TreeGrafter"/>
</dbReference>
<keyword evidence="6 13" id="KW-0378">Hydrolase</keyword>
<comment type="subcellular location">
    <subcellularLocation>
        <location evidence="1 13">Cytoplasm</location>
    </subcellularLocation>
</comment>
<dbReference type="GO" id="GO:0000045">
    <property type="term" value="P:autophagosome assembly"/>
    <property type="evidence" value="ECO:0007669"/>
    <property type="project" value="TreeGrafter"/>
</dbReference>
<name>A0AAD7L3F3_QUISA</name>
<dbReference type="GO" id="GO:0000423">
    <property type="term" value="P:mitophagy"/>
    <property type="evidence" value="ECO:0007669"/>
    <property type="project" value="TreeGrafter"/>
</dbReference>
<dbReference type="Pfam" id="PF03416">
    <property type="entry name" value="Peptidase_C54"/>
    <property type="match status" value="1"/>
</dbReference>
<keyword evidence="7" id="KW-0788">Thiol protease</keyword>
<protein>
    <recommendedName>
        <fullName evidence="13">Cysteine protease</fullName>
        <ecNumber evidence="13">3.4.22.-</ecNumber>
    </recommendedName>
</protein>
<evidence type="ECO:0000256" key="5">
    <source>
        <dbReference type="ARBA" id="ARBA00022670"/>
    </source>
</evidence>